<dbReference type="InterPro" id="IPR009057">
    <property type="entry name" value="Homeodomain-like_sf"/>
</dbReference>
<protein>
    <submittedName>
        <fullName evidence="4">TetR/AcrR family transcriptional regulator</fullName>
    </submittedName>
</protein>
<dbReference type="PANTHER" id="PTHR30328">
    <property type="entry name" value="TRANSCRIPTIONAL REPRESSOR"/>
    <property type="match status" value="1"/>
</dbReference>
<evidence type="ECO:0000313" key="5">
    <source>
        <dbReference type="Proteomes" id="UP000824055"/>
    </source>
</evidence>
<proteinExistence type="predicted"/>
<comment type="caution">
    <text evidence="4">The sequence shown here is derived from an EMBL/GenBank/DDBJ whole genome shotgun (WGS) entry which is preliminary data.</text>
</comment>
<evidence type="ECO:0000256" key="2">
    <source>
        <dbReference type="PROSITE-ProRule" id="PRU00335"/>
    </source>
</evidence>
<name>A0A9D2JVV7_9BACT</name>
<evidence type="ECO:0000256" key="1">
    <source>
        <dbReference type="ARBA" id="ARBA00023125"/>
    </source>
</evidence>
<feature type="DNA-binding region" description="H-T-H motif" evidence="2">
    <location>
        <begin position="26"/>
        <end position="45"/>
    </location>
</feature>
<dbReference type="Pfam" id="PF00440">
    <property type="entry name" value="TetR_N"/>
    <property type="match status" value="1"/>
</dbReference>
<dbReference type="AlphaFoldDB" id="A0A9D2JVV7"/>
<dbReference type="Proteomes" id="UP000824055">
    <property type="component" value="Unassembled WGS sequence"/>
</dbReference>
<dbReference type="Gene3D" id="1.10.357.10">
    <property type="entry name" value="Tetracycline Repressor, domain 2"/>
    <property type="match status" value="1"/>
</dbReference>
<dbReference type="SUPFAM" id="SSF46689">
    <property type="entry name" value="Homeodomain-like"/>
    <property type="match status" value="1"/>
</dbReference>
<dbReference type="PANTHER" id="PTHR30328:SF54">
    <property type="entry name" value="HTH-TYPE TRANSCRIPTIONAL REPRESSOR SCO4008"/>
    <property type="match status" value="1"/>
</dbReference>
<reference evidence="4" key="1">
    <citation type="journal article" date="2021" name="PeerJ">
        <title>Extensive microbial diversity within the chicken gut microbiome revealed by metagenomics and culture.</title>
        <authorList>
            <person name="Gilroy R."/>
            <person name="Ravi A."/>
            <person name="Getino M."/>
            <person name="Pursley I."/>
            <person name="Horton D.L."/>
            <person name="Alikhan N.F."/>
            <person name="Baker D."/>
            <person name="Gharbi K."/>
            <person name="Hall N."/>
            <person name="Watson M."/>
            <person name="Adriaenssens E.M."/>
            <person name="Foster-Nyarko E."/>
            <person name="Jarju S."/>
            <person name="Secka A."/>
            <person name="Antonio M."/>
            <person name="Oren A."/>
            <person name="Chaudhuri R.R."/>
            <person name="La Ragione R."/>
            <person name="Hildebrand F."/>
            <person name="Pallen M.J."/>
        </authorList>
    </citation>
    <scope>NUCLEOTIDE SEQUENCE</scope>
    <source>
        <strain evidence="4">ChiHecec3B27-8219</strain>
    </source>
</reference>
<dbReference type="InterPro" id="IPR001647">
    <property type="entry name" value="HTH_TetR"/>
</dbReference>
<gene>
    <name evidence="4" type="ORF">H9966_06675</name>
</gene>
<reference evidence="4" key="2">
    <citation type="submission" date="2021-04" db="EMBL/GenBank/DDBJ databases">
        <authorList>
            <person name="Gilroy R."/>
        </authorList>
    </citation>
    <scope>NUCLEOTIDE SEQUENCE</scope>
    <source>
        <strain evidence="4">ChiHecec3B27-8219</strain>
    </source>
</reference>
<dbReference type="EMBL" id="DXBE01000049">
    <property type="protein sequence ID" value="HIZ69545.1"/>
    <property type="molecule type" value="Genomic_DNA"/>
</dbReference>
<accession>A0A9D2JVV7</accession>
<dbReference type="PROSITE" id="PS50977">
    <property type="entry name" value="HTH_TETR_2"/>
    <property type="match status" value="1"/>
</dbReference>
<evidence type="ECO:0000313" key="4">
    <source>
        <dbReference type="EMBL" id="HIZ69545.1"/>
    </source>
</evidence>
<dbReference type="GO" id="GO:0003677">
    <property type="term" value="F:DNA binding"/>
    <property type="evidence" value="ECO:0007669"/>
    <property type="project" value="UniProtKB-UniRule"/>
</dbReference>
<dbReference type="InterPro" id="IPR050109">
    <property type="entry name" value="HTH-type_TetR-like_transc_reg"/>
</dbReference>
<keyword evidence="1 2" id="KW-0238">DNA-binding</keyword>
<feature type="domain" description="HTH tetR-type" evidence="3">
    <location>
        <begin position="3"/>
        <end position="63"/>
    </location>
</feature>
<evidence type="ECO:0000259" key="3">
    <source>
        <dbReference type="PROSITE" id="PS50977"/>
    </source>
</evidence>
<sequence length="185" mass="21471">MDERTEKRLIAFASQSVRQYGIRAVRMDTIARDMGVSKRTLYKEYKSKDNFIRTCLESYVDRVGNLFRLLRLEATDPLEYLCALTRAFVDNLYKAELAFWLDITEHYPHVYETIWGIWMSELETAVGECLQGRWLVDGLDPREYVSALSTLFYQARMAGSPSQSVAYSAYLMLRGSMTMEGILRL</sequence>
<organism evidence="4 5">
    <name type="scientific">Candidatus Prevotella avicola</name>
    <dbReference type="NCBI Taxonomy" id="2838738"/>
    <lineage>
        <taxon>Bacteria</taxon>
        <taxon>Pseudomonadati</taxon>
        <taxon>Bacteroidota</taxon>
        <taxon>Bacteroidia</taxon>
        <taxon>Bacteroidales</taxon>
        <taxon>Prevotellaceae</taxon>
        <taxon>Prevotella</taxon>
    </lineage>
</organism>